<evidence type="ECO:0000256" key="10">
    <source>
        <dbReference type="ARBA" id="ARBA00048954"/>
    </source>
</evidence>
<evidence type="ECO:0000259" key="11">
    <source>
        <dbReference type="PROSITE" id="PS51199"/>
    </source>
</evidence>
<keyword evidence="3" id="KW-0547">Nucleotide-binding</keyword>
<feature type="domain" description="SF4 helicase" evidence="11">
    <location>
        <begin position="160"/>
        <end position="419"/>
    </location>
</feature>
<dbReference type="GO" id="GO:0043139">
    <property type="term" value="F:5'-3' DNA helicase activity"/>
    <property type="evidence" value="ECO:0007669"/>
    <property type="project" value="UniProtKB-EC"/>
</dbReference>
<keyword evidence="5 12" id="KW-0347">Helicase</keyword>
<dbReference type="InterPro" id="IPR036185">
    <property type="entry name" value="DNA_heli_DnaB-like_N_sf"/>
</dbReference>
<evidence type="ECO:0000256" key="4">
    <source>
        <dbReference type="ARBA" id="ARBA00022801"/>
    </source>
</evidence>
<dbReference type="GO" id="GO:0005524">
    <property type="term" value="F:ATP binding"/>
    <property type="evidence" value="ECO:0007669"/>
    <property type="project" value="UniProtKB-KW"/>
</dbReference>
<dbReference type="SUPFAM" id="SSF52540">
    <property type="entry name" value="P-loop containing nucleoside triphosphate hydrolases"/>
    <property type="match status" value="1"/>
</dbReference>
<protein>
    <recommendedName>
        <fullName evidence="9">DNA 5'-3' helicase</fullName>
        <ecNumber evidence="9">5.6.2.3</ecNumber>
    </recommendedName>
</protein>
<name>A0A8S5LPY9_9CAUD</name>
<keyword evidence="2" id="KW-0235">DNA replication</keyword>
<dbReference type="InterPro" id="IPR027417">
    <property type="entry name" value="P-loop_NTPase"/>
</dbReference>
<dbReference type="GO" id="GO:0006260">
    <property type="term" value="P:DNA replication"/>
    <property type="evidence" value="ECO:0007669"/>
    <property type="project" value="UniProtKB-KW"/>
</dbReference>
<dbReference type="InterPro" id="IPR007694">
    <property type="entry name" value="DNA_helicase_DnaB-like_C"/>
</dbReference>
<dbReference type="GO" id="GO:0003677">
    <property type="term" value="F:DNA binding"/>
    <property type="evidence" value="ECO:0007669"/>
    <property type="project" value="UniProtKB-KW"/>
</dbReference>
<comment type="catalytic activity">
    <reaction evidence="10">
        <text>ATP + H2O = ADP + phosphate + H(+)</text>
        <dbReference type="Rhea" id="RHEA:13065"/>
        <dbReference type="ChEBI" id="CHEBI:15377"/>
        <dbReference type="ChEBI" id="CHEBI:15378"/>
        <dbReference type="ChEBI" id="CHEBI:30616"/>
        <dbReference type="ChEBI" id="CHEBI:43474"/>
        <dbReference type="ChEBI" id="CHEBI:456216"/>
        <dbReference type="EC" id="5.6.2.3"/>
    </reaction>
</comment>
<keyword evidence="7" id="KW-0238">DNA-binding</keyword>
<dbReference type="GO" id="GO:0016787">
    <property type="term" value="F:hydrolase activity"/>
    <property type="evidence" value="ECO:0007669"/>
    <property type="project" value="UniProtKB-KW"/>
</dbReference>
<dbReference type="PROSITE" id="PS51199">
    <property type="entry name" value="SF4_HELICASE"/>
    <property type="match status" value="1"/>
</dbReference>
<evidence type="ECO:0000256" key="8">
    <source>
        <dbReference type="ARBA" id="ARBA00023235"/>
    </source>
</evidence>
<reference evidence="12" key="1">
    <citation type="journal article" date="2021" name="Proc. Natl. Acad. Sci. U.S.A.">
        <title>A Catalog of Tens of Thousands of Viruses from Human Metagenomes Reveals Hidden Associations with Chronic Diseases.</title>
        <authorList>
            <person name="Tisza M.J."/>
            <person name="Buck C.B."/>
        </authorList>
    </citation>
    <scope>NUCLEOTIDE SEQUENCE</scope>
    <source>
        <strain evidence="12">CtOyc4</strain>
    </source>
</reference>
<accession>A0A8S5LPY9</accession>
<evidence type="ECO:0000256" key="2">
    <source>
        <dbReference type="ARBA" id="ARBA00022705"/>
    </source>
</evidence>
<dbReference type="InterPro" id="IPR016136">
    <property type="entry name" value="DNA_helicase_N/primase_C"/>
</dbReference>
<evidence type="ECO:0000256" key="6">
    <source>
        <dbReference type="ARBA" id="ARBA00022840"/>
    </source>
</evidence>
<evidence type="ECO:0000256" key="5">
    <source>
        <dbReference type="ARBA" id="ARBA00022806"/>
    </source>
</evidence>
<dbReference type="Gene3D" id="3.40.50.300">
    <property type="entry name" value="P-loop containing nucleotide triphosphate hydrolases"/>
    <property type="match status" value="1"/>
</dbReference>
<dbReference type="EC" id="5.6.2.3" evidence="9"/>
<proteinExistence type="inferred from homology"/>
<dbReference type="EMBL" id="BK015894">
    <property type="protein sequence ID" value="DAD72100.1"/>
    <property type="molecule type" value="Genomic_DNA"/>
</dbReference>
<organism evidence="12">
    <name type="scientific">Myoviridae sp. ctOyc4</name>
    <dbReference type="NCBI Taxonomy" id="2827606"/>
    <lineage>
        <taxon>Viruses</taxon>
        <taxon>Duplodnaviria</taxon>
        <taxon>Heunggongvirae</taxon>
        <taxon>Uroviricota</taxon>
        <taxon>Caudoviricetes</taxon>
    </lineage>
</organism>
<dbReference type="InterPro" id="IPR007693">
    <property type="entry name" value="DNA_helicase_DnaB-like_N"/>
</dbReference>
<evidence type="ECO:0000256" key="1">
    <source>
        <dbReference type="ARBA" id="ARBA00008428"/>
    </source>
</evidence>
<evidence type="ECO:0000256" key="7">
    <source>
        <dbReference type="ARBA" id="ARBA00023125"/>
    </source>
</evidence>
<comment type="similarity">
    <text evidence="1">Belongs to the helicase family. DnaB subfamily.</text>
</comment>
<dbReference type="SUPFAM" id="SSF48024">
    <property type="entry name" value="N-terminal domain of DnaB helicase"/>
    <property type="match status" value="1"/>
</dbReference>
<keyword evidence="4" id="KW-0378">Hydrolase</keyword>
<keyword evidence="6" id="KW-0067">ATP-binding</keyword>
<evidence type="ECO:0000256" key="3">
    <source>
        <dbReference type="ARBA" id="ARBA00022741"/>
    </source>
</evidence>
<dbReference type="Gene3D" id="1.10.860.10">
    <property type="entry name" value="DNAb Helicase, Chain A"/>
    <property type="match status" value="1"/>
</dbReference>
<sequence>MAEMMDLYNEAENSVLGTLIADAEVNASLVFTRVRPEDFVTGISRRIFETCRAMYGRGDVIDPLTVKAACGSEFATWLKELEQITPSARYCGAYVDKLLELSRRYRLQKLFREALDGNFAGMPMEELIGKIECMNNVVADDNDQRSSTMTDLLTDFYGRMGTERQYLDWGFDELNRYVKVNPKHYVVVGARPSAGKTAFALQVALHMAEKHNVTFFSLETDSETVEDRIMAAQAGVDLAHIQSGNLDEAETVTLVEAKRKLADRNFHFYEATGITVDEIRAVTCRNKSDIIVVDYLQLVRSSDPKHIGKEYETITEVTTALQRLAKSGVCVIALSQLSRGGEGMAALRGSGQIEQDADVVMLLDYPSEKDVESDEEADDLEAGRLRVIEIVKNKGGRRGSIPFWFCGSQQRFLAQWQGFYQSKLRMMEDDATA</sequence>
<dbReference type="Pfam" id="PF03796">
    <property type="entry name" value="DnaB_C"/>
    <property type="match status" value="1"/>
</dbReference>
<evidence type="ECO:0000313" key="12">
    <source>
        <dbReference type="EMBL" id="DAD72100.1"/>
    </source>
</evidence>
<keyword evidence="8" id="KW-0413">Isomerase</keyword>
<dbReference type="PANTHER" id="PTHR30153">
    <property type="entry name" value="REPLICATIVE DNA HELICASE DNAB"/>
    <property type="match status" value="1"/>
</dbReference>
<dbReference type="Pfam" id="PF00772">
    <property type="entry name" value="DnaB"/>
    <property type="match status" value="1"/>
</dbReference>
<dbReference type="PANTHER" id="PTHR30153:SF2">
    <property type="entry name" value="REPLICATIVE DNA HELICASE"/>
    <property type="match status" value="1"/>
</dbReference>
<evidence type="ECO:0000256" key="9">
    <source>
        <dbReference type="ARBA" id="ARBA00044969"/>
    </source>
</evidence>